<accession>A0A212T4A8</accession>
<organism evidence="2 3">
    <name type="scientific">Kytococcus aerolatus</name>
    <dbReference type="NCBI Taxonomy" id="592308"/>
    <lineage>
        <taxon>Bacteria</taxon>
        <taxon>Bacillati</taxon>
        <taxon>Actinomycetota</taxon>
        <taxon>Actinomycetes</taxon>
        <taxon>Micrococcales</taxon>
        <taxon>Kytococcaceae</taxon>
        <taxon>Kytococcus</taxon>
    </lineage>
</organism>
<protein>
    <submittedName>
        <fullName evidence="2">Uncharacterized protein</fullName>
    </submittedName>
</protein>
<feature type="signal peptide" evidence="1">
    <location>
        <begin position="1"/>
        <end position="26"/>
    </location>
</feature>
<dbReference type="Proteomes" id="UP000198122">
    <property type="component" value="Unassembled WGS sequence"/>
</dbReference>
<evidence type="ECO:0000313" key="3">
    <source>
        <dbReference type="Proteomes" id="UP000198122"/>
    </source>
</evidence>
<name>A0A212T4A8_9MICO</name>
<keyword evidence="3" id="KW-1185">Reference proteome</keyword>
<proteinExistence type="predicted"/>
<reference evidence="2 3" key="1">
    <citation type="submission" date="2017-06" db="EMBL/GenBank/DDBJ databases">
        <authorList>
            <person name="Kim H.J."/>
            <person name="Triplett B.A."/>
        </authorList>
    </citation>
    <scope>NUCLEOTIDE SEQUENCE [LARGE SCALE GENOMIC DNA]</scope>
    <source>
        <strain evidence="2 3">DSM 22179</strain>
    </source>
</reference>
<sequence length="126" mass="13266">MQKNRRAAAAIGLALITALGSTSAFAGTVFSTYNTTVGNNNGKGYTGYQKKYASNRAGDLHSRTVGGSYKVDARMLPGGTGISGVTDSSSYKLNNTISRGDSTRVEFNNGIFTPVDVQVTGTWRSN</sequence>
<gene>
    <name evidence="2" type="ORF">SAMN05445756_0313</name>
</gene>
<dbReference type="AlphaFoldDB" id="A0A212T4A8"/>
<dbReference type="RefSeq" id="WP_088817336.1">
    <property type="nucleotide sequence ID" value="NZ_FYEZ01000001.1"/>
</dbReference>
<keyword evidence="1" id="KW-0732">Signal</keyword>
<evidence type="ECO:0000313" key="2">
    <source>
        <dbReference type="EMBL" id="SNC60604.1"/>
    </source>
</evidence>
<evidence type="ECO:0000256" key="1">
    <source>
        <dbReference type="SAM" id="SignalP"/>
    </source>
</evidence>
<feature type="chain" id="PRO_5012262112" evidence="1">
    <location>
        <begin position="27"/>
        <end position="126"/>
    </location>
</feature>
<dbReference type="EMBL" id="FYEZ01000001">
    <property type="protein sequence ID" value="SNC60604.1"/>
    <property type="molecule type" value="Genomic_DNA"/>
</dbReference>
<dbReference type="OrthoDB" id="5149150at2"/>